<dbReference type="EMBL" id="JAOPKA010000004">
    <property type="protein sequence ID" value="MCU4741305.1"/>
    <property type="molecule type" value="Genomic_DNA"/>
</dbReference>
<evidence type="ECO:0000313" key="3">
    <source>
        <dbReference type="Proteomes" id="UP001321018"/>
    </source>
</evidence>
<feature type="transmembrane region" description="Helical" evidence="1">
    <location>
        <begin position="124"/>
        <end position="148"/>
    </location>
</feature>
<feature type="transmembrane region" description="Helical" evidence="1">
    <location>
        <begin position="56"/>
        <end position="79"/>
    </location>
</feature>
<accession>A0AAP3E1E3</accession>
<comment type="caution">
    <text evidence="2">The sequence shown here is derived from an EMBL/GenBank/DDBJ whole genome shotgun (WGS) entry which is preliminary data.</text>
</comment>
<keyword evidence="1" id="KW-0812">Transmembrane</keyword>
<feature type="transmembrane region" description="Helical" evidence="1">
    <location>
        <begin position="86"/>
        <end position="104"/>
    </location>
</feature>
<feature type="transmembrane region" description="Helical" evidence="1">
    <location>
        <begin position="12"/>
        <end position="36"/>
    </location>
</feature>
<name>A0AAP3E1E3_9EURY</name>
<keyword evidence="1" id="KW-1133">Transmembrane helix</keyword>
<dbReference type="RefSeq" id="WP_338003146.1">
    <property type="nucleotide sequence ID" value="NZ_JAOPKA010000004.1"/>
</dbReference>
<feature type="transmembrane region" description="Helical" evidence="1">
    <location>
        <begin position="160"/>
        <end position="185"/>
    </location>
</feature>
<evidence type="ECO:0000256" key="1">
    <source>
        <dbReference type="SAM" id="Phobius"/>
    </source>
</evidence>
<keyword evidence="1" id="KW-0472">Membrane</keyword>
<reference evidence="2" key="1">
    <citation type="submission" date="2022-09" db="EMBL/GenBank/DDBJ databases">
        <title>Enrichment on poylsaccharides allowed isolation of novel metabolic and taxonomic groups of Haloarchaea.</title>
        <authorList>
            <person name="Sorokin D.Y."/>
            <person name="Elcheninov A.G."/>
            <person name="Khizhniak T.V."/>
            <person name="Kolganova T.V."/>
            <person name="Kublanov I.V."/>
        </authorList>
    </citation>
    <scope>NUCLEOTIDE SEQUENCE</scope>
    <source>
        <strain evidence="2">AArc-xg1-1</strain>
    </source>
</reference>
<protein>
    <submittedName>
        <fullName evidence="2">Cytochrome C biogenesis protein</fullName>
    </submittedName>
</protein>
<feature type="transmembrane region" description="Helical" evidence="1">
    <location>
        <begin position="197"/>
        <end position="217"/>
    </location>
</feature>
<dbReference type="Proteomes" id="UP001321018">
    <property type="component" value="Unassembled WGS sequence"/>
</dbReference>
<organism evidence="2 3">
    <name type="scientific">Natronoglomus mannanivorans</name>
    <dbReference type="NCBI Taxonomy" id="2979990"/>
    <lineage>
        <taxon>Archaea</taxon>
        <taxon>Methanobacteriati</taxon>
        <taxon>Methanobacteriota</taxon>
        <taxon>Stenosarchaea group</taxon>
        <taxon>Halobacteria</taxon>
        <taxon>Halobacteriales</taxon>
        <taxon>Natrialbaceae</taxon>
        <taxon>Natronoglomus</taxon>
    </lineage>
</organism>
<dbReference type="AlphaFoldDB" id="A0AAP3E1E3"/>
<gene>
    <name evidence="2" type="ORF">OB960_07810</name>
</gene>
<sequence>MIGGELLGTMLFALAMGVATFFAPCSYALLPGYVGYYVAATGQEKPPLGGAVARGGAAAVGALIAFAALSAVAIVAGATLERALPFLEYGVGLGLIAVGCWVVYGGSGAVHVMLPERRASVLGFGLFGAAYSLAATACVLPLFLALVFRSLTMSPVETTLVLGSYAGGFAALMVTVTVAVAVGYNLGANRFAGSVDLFVRIAGAVLVLAGLGQLYVAGL</sequence>
<proteinExistence type="predicted"/>
<evidence type="ECO:0000313" key="2">
    <source>
        <dbReference type="EMBL" id="MCU4741305.1"/>
    </source>
</evidence>